<gene>
    <name evidence="2" type="ORF">EV147_1431</name>
</gene>
<evidence type="ECO:0000313" key="2">
    <source>
        <dbReference type="EMBL" id="RZT42398.1"/>
    </source>
</evidence>
<name>A0A4Q7S9B9_9BURK</name>
<dbReference type="PROSITE" id="PS51257">
    <property type="entry name" value="PROKAR_LIPOPROTEIN"/>
    <property type="match status" value="1"/>
</dbReference>
<keyword evidence="1" id="KW-0732">Signal</keyword>
<reference evidence="2 3" key="1">
    <citation type="journal article" date="2015" name="Stand. Genomic Sci.">
        <title>Genomic Encyclopedia of Bacterial and Archaeal Type Strains, Phase III: the genomes of soil and plant-associated and newly described type strains.</title>
        <authorList>
            <person name="Whitman W.B."/>
            <person name="Woyke T."/>
            <person name="Klenk H.P."/>
            <person name="Zhou Y."/>
            <person name="Lilburn T.G."/>
            <person name="Beck B.J."/>
            <person name="De Vos P."/>
            <person name="Vandamme P."/>
            <person name="Eisen J.A."/>
            <person name="Garrity G."/>
            <person name="Hugenholtz P."/>
            <person name="Kyrpides N.C."/>
        </authorList>
    </citation>
    <scope>NUCLEOTIDE SEQUENCE [LARGE SCALE GENOMIC DNA]</scope>
    <source>
        <strain evidence="2 3">ASC-9842</strain>
    </source>
</reference>
<sequence length="101" mass="10418">MKAILACAVAALGIVACATSAAPELETLVGDLRIKGSAPFPVVMLETADRGTWELSGMGEAQARELAGRRVEAKGKVVVPPGPATWLPRLQVVGTPEAVAR</sequence>
<dbReference type="EMBL" id="SGXM01000001">
    <property type="protein sequence ID" value="RZT42398.1"/>
    <property type="molecule type" value="Genomic_DNA"/>
</dbReference>
<comment type="caution">
    <text evidence="2">The sequence shown here is derived from an EMBL/GenBank/DDBJ whole genome shotgun (WGS) entry which is preliminary data.</text>
</comment>
<keyword evidence="3" id="KW-1185">Reference proteome</keyword>
<feature type="chain" id="PRO_5021030684" evidence="1">
    <location>
        <begin position="22"/>
        <end position="101"/>
    </location>
</feature>
<protein>
    <submittedName>
        <fullName evidence="2">Uncharacterized protein</fullName>
    </submittedName>
</protein>
<dbReference type="OrthoDB" id="8970664at2"/>
<accession>A0A4Q7S9B9</accession>
<dbReference type="RefSeq" id="WP_130390395.1">
    <property type="nucleotide sequence ID" value="NZ_SGXM01000001.1"/>
</dbReference>
<evidence type="ECO:0000256" key="1">
    <source>
        <dbReference type="SAM" id="SignalP"/>
    </source>
</evidence>
<dbReference type="AlphaFoldDB" id="A0A4Q7S9B9"/>
<feature type="signal peptide" evidence="1">
    <location>
        <begin position="1"/>
        <end position="21"/>
    </location>
</feature>
<organism evidence="2 3">
    <name type="scientific">Cupriavidus agavae</name>
    <dbReference type="NCBI Taxonomy" id="1001822"/>
    <lineage>
        <taxon>Bacteria</taxon>
        <taxon>Pseudomonadati</taxon>
        <taxon>Pseudomonadota</taxon>
        <taxon>Betaproteobacteria</taxon>
        <taxon>Burkholderiales</taxon>
        <taxon>Burkholderiaceae</taxon>
        <taxon>Cupriavidus</taxon>
    </lineage>
</organism>
<dbReference type="Proteomes" id="UP000291078">
    <property type="component" value="Unassembled WGS sequence"/>
</dbReference>
<evidence type="ECO:0000313" key="3">
    <source>
        <dbReference type="Proteomes" id="UP000291078"/>
    </source>
</evidence>
<proteinExistence type="predicted"/>